<reference evidence="2" key="1">
    <citation type="journal article" date="2023" name="Science">
        <title>Genome structures resolve the early diversification of teleost fishes.</title>
        <authorList>
            <person name="Parey E."/>
            <person name="Louis A."/>
            <person name="Montfort J."/>
            <person name="Bouchez O."/>
            <person name="Roques C."/>
            <person name="Iampietro C."/>
            <person name="Lluch J."/>
            <person name="Castinel A."/>
            <person name="Donnadieu C."/>
            <person name="Desvignes T."/>
            <person name="Floi Bucao C."/>
            <person name="Jouanno E."/>
            <person name="Wen M."/>
            <person name="Mejri S."/>
            <person name="Dirks R."/>
            <person name="Jansen H."/>
            <person name="Henkel C."/>
            <person name="Chen W.J."/>
            <person name="Zahm M."/>
            <person name="Cabau C."/>
            <person name="Klopp C."/>
            <person name="Thompson A.W."/>
            <person name="Robinson-Rechavi M."/>
            <person name="Braasch I."/>
            <person name="Lecointre G."/>
            <person name="Bobe J."/>
            <person name="Postlethwait J.H."/>
            <person name="Berthelot C."/>
            <person name="Roest Crollius H."/>
            <person name="Guiguen Y."/>
        </authorList>
    </citation>
    <scope>NUCLEOTIDE SEQUENCE</scope>
    <source>
        <strain evidence="2">WJC10195</strain>
    </source>
</reference>
<proteinExistence type="predicted"/>
<sequence length="100" mass="11001">MPLPPLSSSLLRSPSPSRFPPICPATGRPSTPGGPVRPPSSLGSETQSTDTCPPQRRTSHGSLKEKTIRRKMRVYSPESPERRVSQQPRCGQRVPLPRTF</sequence>
<feature type="compositionally biased region" description="Polar residues" evidence="1">
    <location>
        <begin position="41"/>
        <end position="52"/>
    </location>
</feature>
<protein>
    <submittedName>
        <fullName evidence="2">Uncharacterized protein</fullName>
    </submittedName>
</protein>
<accession>A0A9Q1G159</accession>
<comment type="caution">
    <text evidence="2">The sequence shown here is derived from an EMBL/GenBank/DDBJ whole genome shotgun (WGS) entry which is preliminary data.</text>
</comment>
<feature type="compositionally biased region" description="Low complexity" evidence="1">
    <location>
        <begin position="1"/>
        <end position="16"/>
    </location>
</feature>
<feature type="region of interest" description="Disordered" evidence="1">
    <location>
        <begin position="1"/>
        <end position="100"/>
    </location>
</feature>
<dbReference type="Proteomes" id="UP001152622">
    <property type="component" value="Chromosome 3"/>
</dbReference>
<dbReference type="EMBL" id="JAINUF010000003">
    <property type="protein sequence ID" value="KAJ8371020.1"/>
    <property type="molecule type" value="Genomic_DNA"/>
</dbReference>
<dbReference type="AlphaFoldDB" id="A0A9Q1G159"/>
<name>A0A9Q1G159_SYNKA</name>
<gene>
    <name evidence="2" type="ORF">SKAU_G00110480</name>
</gene>
<evidence type="ECO:0000256" key="1">
    <source>
        <dbReference type="SAM" id="MobiDB-lite"/>
    </source>
</evidence>
<keyword evidence="3" id="KW-1185">Reference proteome</keyword>
<evidence type="ECO:0000313" key="2">
    <source>
        <dbReference type="EMBL" id="KAJ8371020.1"/>
    </source>
</evidence>
<evidence type="ECO:0000313" key="3">
    <source>
        <dbReference type="Proteomes" id="UP001152622"/>
    </source>
</evidence>
<organism evidence="2 3">
    <name type="scientific">Synaphobranchus kaupii</name>
    <name type="common">Kaup's arrowtooth eel</name>
    <dbReference type="NCBI Taxonomy" id="118154"/>
    <lineage>
        <taxon>Eukaryota</taxon>
        <taxon>Metazoa</taxon>
        <taxon>Chordata</taxon>
        <taxon>Craniata</taxon>
        <taxon>Vertebrata</taxon>
        <taxon>Euteleostomi</taxon>
        <taxon>Actinopterygii</taxon>
        <taxon>Neopterygii</taxon>
        <taxon>Teleostei</taxon>
        <taxon>Anguilliformes</taxon>
        <taxon>Synaphobranchidae</taxon>
        <taxon>Synaphobranchus</taxon>
    </lineage>
</organism>